<accession>A0A1H5PDW3</accession>
<sequence length="465" mass="50211">MKEFTIRGSSKQPTFSLGENSGIKTTFFLICMIMWLLPFTTAAQNGAPDMTVQEKFDLPDPARCTSNDLDIISADLDLETCDCDEAGPTIEAGLTLGVRNNTESLRTSFAFWAALTVTDPKDVNDPNDDTKTYYLVEGCEAEILPGSMYGPGTNNPDNPPRTKLANFEEYFRIYIWNGSSYQLMIERDENGNPVLDEDQLVIPIEEIPYDCGTSLELTNIYQAWTDASTNESRQCPLDPTKINPKCGIIPVLAVGVGLSASASTTDVSCYGESDGSIEITFSGGEAPYYLDSGDGNGFSSTPIDLTDEQGEPLDPPYKVTISNLSGSASGIEYTWRIKDSSKEPCIQDDTVQILEPDALSLSILGTSISCYGSSDGYLSLNPNADPENSAFTQYDLYKVDGDPDSLAEILDGSGDDDLVTSDITETDGVFAPALGEGKYLILGSKASPYQTGVDCYALSNAVEIQ</sequence>
<feature type="transmembrane region" description="Helical" evidence="1">
    <location>
        <begin position="21"/>
        <end position="40"/>
    </location>
</feature>
<evidence type="ECO:0000313" key="3">
    <source>
        <dbReference type="Proteomes" id="UP000199448"/>
    </source>
</evidence>
<dbReference type="RefSeq" id="WP_176763484.1">
    <property type="nucleotide sequence ID" value="NZ_FNGG01000011.1"/>
</dbReference>
<dbReference type="Proteomes" id="UP000199448">
    <property type="component" value="Unassembled WGS sequence"/>
</dbReference>
<keyword evidence="3" id="KW-1185">Reference proteome</keyword>
<gene>
    <name evidence="2" type="ORF">SAMN04488034_11148</name>
</gene>
<dbReference type="STRING" id="390640.SAMN04488034_11148"/>
<evidence type="ECO:0000313" key="2">
    <source>
        <dbReference type="EMBL" id="SEF11248.1"/>
    </source>
</evidence>
<keyword evidence="1" id="KW-0812">Transmembrane</keyword>
<keyword evidence="1" id="KW-1133">Transmembrane helix</keyword>
<dbReference type="InterPro" id="IPR025667">
    <property type="entry name" value="SprB_repeat"/>
</dbReference>
<organism evidence="2 3">
    <name type="scientific">Salinimicrobium catena</name>
    <dbReference type="NCBI Taxonomy" id="390640"/>
    <lineage>
        <taxon>Bacteria</taxon>
        <taxon>Pseudomonadati</taxon>
        <taxon>Bacteroidota</taxon>
        <taxon>Flavobacteriia</taxon>
        <taxon>Flavobacteriales</taxon>
        <taxon>Flavobacteriaceae</taxon>
        <taxon>Salinimicrobium</taxon>
    </lineage>
</organism>
<reference evidence="2 3" key="1">
    <citation type="submission" date="2016-10" db="EMBL/GenBank/DDBJ databases">
        <authorList>
            <person name="de Groot N.N."/>
        </authorList>
    </citation>
    <scope>NUCLEOTIDE SEQUENCE [LARGE SCALE GENOMIC DNA]</scope>
    <source>
        <strain evidence="2 3">DSM 23553</strain>
    </source>
</reference>
<protein>
    <submittedName>
        <fullName evidence="2">SprB repeat-containing protein</fullName>
    </submittedName>
</protein>
<evidence type="ECO:0000256" key="1">
    <source>
        <dbReference type="SAM" id="Phobius"/>
    </source>
</evidence>
<proteinExistence type="predicted"/>
<feature type="non-terminal residue" evidence="2">
    <location>
        <position position="465"/>
    </location>
</feature>
<dbReference type="AlphaFoldDB" id="A0A1H5PDW3"/>
<dbReference type="EMBL" id="FNUG01000011">
    <property type="protein sequence ID" value="SEF11248.1"/>
    <property type="molecule type" value="Genomic_DNA"/>
</dbReference>
<name>A0A1H5PDW3_9FLAO</name>
<keyword evidence="1" id="KW-0472">Membrane</keyword>
<dbReference type="Pfam" id="PF13573">
    <property type="entry name" value="SprB"/>
    <property type="match status" value="1"/>
</dbReference>